<evidence type="ECO:0000313" key="1">
    <source>
        <dbReference type="EMBL" id="PNC18124.1"/>
    </source>
</evidence>
<dbReference type="AlphaFoldDB" id="A0A2N8HDT8"/>
<comment type="caution">
    <text evidence="1">The sequence shown here is derived from an EMBL/GenBank/DDBJ whole genome shotgun (WGS) entry which is preliminary data.</text>
</comment>
<accession>A0A2N8HDT8</accession>
<gene>
    <name evidence="1" type="ORF">CXU22_05665</name>
</gene>
<organism evidence="1 2">
    <name type="scientific">Akkermansia muciniphila</name>
    <dbReference type="NCBI Taxonomy" id="239935"/>
    <lineage>
        <taxon>Bacteria</taxon>
        <taxon>Pseudomonadati</taxon>
        <taxon>Verrucomicrobiota</taxon>
        <taxon>Verrucomicrobiia</taxon>
        <taxon>Verrucomicrobiales</taxon>
        <taxon>Akkermansiaceae</taxon>
        <taxon>Akkermansia</taxon>
    </lineage>
</organism>
<proteinExistence type="predicted"/>
<evidence type="ECO:0000313" key="2">
    <source>
        <dbReference type="Proteomes" id="UP000236000"/>
    </source>
</evidence>
<sequence>MMKYLVGLILGINFSCKNDAEQWFLDLKTSDTTKKRQNLKIINAEKGLHGNIVNSEWNDREIDIVDIIPKYI</sequence>
<reference evidence="1 2" key="1">
    <citation type="journal article" date="2017" name="BMC Genomics">
        <title>Genome sequencing of 39 Akkermansia muciniphila isolates reveals its population structure, genomic and functional diverisity, and global distribution in mammalian gut microbiotas.</title>
        <authorList>
            <person name="Guo X."/>
            <person name="Li S."/>
            <person name="Zhang J."/>
            <person name="Wu F."/>
            <person name="Li X."/>
            <person name="Wu D."/>
            <person name="Zhang M."/>
            <person name="Ou Z."/>
            <person name="Jie Z."/>
            <person name="Yan Q."/>
            <person name="Li P."/>
            <person name="Yi J."/>
            <person name="Peng Y."/>
        </authorList>
    </citation>
    <scope>NUCLEOTIDE SEQUENCE [LARGE SCALE GENOMIC DNA]</scope>
    <source>
        <strain evidence="1 2">GP24</strain>
    </source>
</reference>
<dbReference type="Proteomes" id="UP000236000">
    <property type="component" value="Unassembled WGS sequence"/>
</dbReference>
<name>A0A2N8HDT8_9BACT</name>
<protein>
    <submittedName>
        <fullName evidence="1">Uncharacterized protein</fullName>
    </submittedName>
</protein>
<dbReference type="EMBL" id="PJKA01000010">
    <property type="protein sequence ID" value="PNC18124.1"/>
    <property type="molecule type" value="Genomic_DNA"/>
</dbReference>